<dbReference type="EMBL" id="BMQS01000016">
    <property type="protein sequence ID" value="GGU00252.1"/>
    <property type="molecule type" value="Genomic_DNA"/>
</dbReference>
<name>A0A348B1I2_9CREN</name>
<evidence type="ECO:0000313" key="6">
    <source>
        <dbReference type="EMBL" id="BBD72034.1"/>
    </source>
</evidence>
<feature type="transmembrane region" description="Helical" evidence="5">
    <location>
        <begin position="156"/>
        <end position="178"/>
    </location>
</feature>
<dbReference type="AlphaFoldDB" id="A0A348B1I2"/>
<comment type="subcellular location">
    <subcellularLocation>
        <location evidence="1">Membrane</location>
        <topology evidence="1">Multi-pass membrane protein</topology>
    </subcellularLocation>
</comment>
<evidence type="ECO:0000256" key="4">
    <source>
        <dbReference type="ARBA" id="ARBA00023136"/>
    </source>
</evidence>
<evidence type="ECO:0000313" key="7">
    <source>
        <dbReference type="EMBL" id="GGU00252.1"/>
    </source>
</evidence>
<evidence type="ECO:0000256" key="1">
    <source>
        <dbReference type="ARBA" id="ARBA00004141"/>
    </source>
</evidence>
<dbReference type="PANTHER" id="PTHR47547:SF1">
    <property type="entry name" value="ASPARTATE-PROTON SYMPORTER"/>
    <property type="match status" value="1"/>
</dbReference>
<dbReference type="Proteomes" id="UP000276741">
    <property type="component" value="Chromosome"/>
</dbReference>
<feature type="transmembrane region" description="Helical" evidence="5">
    <location>
        <begin position="12"/>
        <end position="38"/>
    </location>
</feature>
<keyword evidence="2 5" id="KW-0812">Transmembrane</keyword>
<keyword evidence="4 5" id="KW-0472">Membrane</keyword>
<feature type="transmembrane region" description="Helical" evidence="5">
    <location>
        <begin position="190"/>
        <end position="213"/>
    </location>
</feature>
<dbReference type="KEGG" id="sacd:HS1genome_0423"/>
<keyword evidence="3 5" id="KW-1133">Transmembrane helix</keyword>
<dbReference type="GO" id="GO:0016020">
    <property type="term" value="C:membrane"/>
    <property type="evidence" value="ECO:0007669"/>
    <property type="project" value="UniProtKB-SubCell"/>
</dbReference>
<dbReference type="InterPro" id="IPR002293">
    <property type="entry name" value="AA/rel_permease1"/>
</dbReference>
<reference evidence="7" key="1">
    <citation type="journal article" date="2014" name="Int. J. Syst. Evol. Microbiol.">
        <title>Complete genome sequence of Corynebacterium casei LMG S-19264T (=DSM 44701T), isolated from a smear-ripened cheese.</title>
        <authorList>
            <consortium name="US DOE Joint Genome Institute (JGI-PGF)"/>
            <person name="Walter F."/>
            <person name="Albersmeier A."/>
            <person name="Kalinowski J."/>
            <person name="Ruckert C."/>
        </authorList>
    </citation>
    <scope>NUCLEOTIDE SEQUENCE</scope>
    <source>
        <strain evidence="7">JCM 31740</strain>
    </source>
</reference>
<feature type="transmembrane region" description="Helical" evidence="5">
    <location>
        <begin position="44"/>
        <end position="64"/>
    </location>
</feature>
<feature type="transmembrane region" description="Helical" evidence="5">
    <location>
        <begin position="399"/>
        <end position="419"/>
    </location>
</feature>
<keyword evidence="8" id="KW-1185">Reference proteome</keyword>
<dbReference type="PANTHER" id="PTHR47547">
    <property type="match status" value="1"/>
</dbReference>
<dbReference type="GO" id="GO:0022857">
    <property type="term" value="F:transmembrane transporter activity"/>
    <property type="evidence" value="ECO:0007669"/>
    <property type="project" value="InterPro"/>
</dbReference>
<feature type="transmembrane region" description="Helical" evidence="5">
    <location>
        <begin position="278"/>
        <end position="300"/>
    </location>
</feature>
<dbReference type="Proteomes" id="UP000616143">
    <property type="component" value="Unassembled WGS sequence"/>
</dbReference>
<proteinExistence type="predicted"/>
<evidence type="ECO:0000313" key="8">
    <source>
        <dbReference type="Proteomes" id="UP000276741"/>
    </source>
</evidence>
<feature type="transmembrane region" description="Helical" evidence="5">
    <location>
        <begin position="339"/>
        <end position="358"/>
    </location>
</feature>
<reference evidence="7" key="4">
    <citation type="submission" date="2020-09" db="EMBL/GenBank/DDBJ databases">
        <authorList>
            <person name="Sun Q."/>
            <person name="Ohkuma M."/>
        </authorList>
    </citation>
    <scope>NUCLEOTIDE SEQUENCE</scope>
    <source>
        <strain evidence="7">JCM 31740</strain>
    </source>
</reference>
<accession>A0A348B1I2</accession>
<evidence type="ECO:0000256" key="3">
    <source>
        <dbReference type="ARBA" id="ARBA00022989"/>
    </source>
</evidence>
<dbReference type="InterPro" id="IPR052962">
    <property type="entry name" value="AA_Transporter_AGT"/>
</dbReference>
<dbReference type="EMBL" id="AP018553">
    <property type="protein sequence ID" value="BBD72034.1"/>
    <property type="molecule type" value="Genomic_DNA"/>
</dbReference>
<feature type="transmembrane region" description="Helical" evidence="5">
    <location>
        <begin position="455"/>
        <end position="477"/>
    </location>
</feature>
<reference evidence="8" key="2">
    <citation type="submission" date="2018-04" db="EMBL/GenBank/DDBJ databases">
        <title>Complete genome sequence of Sulfodiicoccus acidiphilus strain HS-1.</title>
        <authorList>
            <person name="Sakai H.D."/>
            <person name="Kurosawa N."/>
        </authorList>
    </citation>
    <scope>NUCLEOTIDE SEQUENCE [LARGE SCALE GENOMIC DNA]</scope>
    <source>
        <strain evidence="8">HS-1</strain>
    </source>
</reference>
<dbReference type="Gene3D" id="1.20.1740.10">
    <property type="entry name" value="Amino acid/polyamine transporter I"/>
    <property type="match status" value="1"/>
</dbReference>
<feature type="transmembrane region" description="Helical" evidence="5">
    <location>
        <begin position="425"/>
        <end position="443"/>
    </location>
</feature>
<gene>
    <name evidence="7" type="primary">yveA</name>
    <name evidence="7" type="ORF">GCM10007116_16960</name>
    <name evidence="6" type="ORF">HS1genome_0423</name>
</gene>
<feature type="transmembrane region" description="Helical" evidence="5">
    <location>
        <begin position="85"/>
        <end position="106"/>
    </location>
</feature>
<sequence>MSLGSYRKELTVWHVVFFALGSILGPAIAFAPVYVVALAGPGGIVAWFVALLMIIPLGLVYAELGTTWPRAGGVAYYPSRSNGPLTASVNGWGTFVGYTLTAPLVIYTVIEYLAYYWPTLYTNGTLTFLGIGVSELFVVLFFLLNTARVSRMGDAFNAMTIATVVSLLALTLVLLVYLKPSNFNDPSYGGFLPAGAVGLFSALSLTIFGFGGFRQPIDYSEEVKNPGKDIPRAIVISLVLSAVIFALESVAFVGALSWKAIGISPGQWGELFSLPYPYVSEVVGVGAPLLVILVLFVAIVGSLKNGVIYTGSSARVAYTMAANDEILPEFLTKLNRKGIPLNAVILMLVVTALMIALSQSLSSVISVAVDALLISYAPSCVSLAVFRRSFPSRPRPYKLPAYKVLSPFAFAVASLLVYWTGWSAVRLIIPLNLAGLLLLVFYSRRKALTLSDVKAGIWFPLFLAVTALLSFLGSQMFGGVGVIPFPFDSVLYVAVSLVFYWWGYRSGVKYTSFQSTIGSEEAEGGEPTRGIEART</sequence>
<reference evidence="6" key="3">
    <citation type="journal article" date="2019" name="BMC Res. Notes">
        <title>Complete genome sequence of the Sulfodiicoccus acidiphilus strain HS-1T, the first crenarchaeon that lacks polB3, isolated from an acidic hot spring in Ohwaku-dani, Hakone, Japan.</title>
        <authorList>
            <person name="Sakai H.D."/>
            <person name="Kurosawa N."/>
        </authorList>
    </citation>
    <scope>NUCLEOTIDE SEQUENCE</scope>
    <source>
        <strain evidence="6">HS-1</strain>
    </source>
</reference>
<evidence type="ECO:0000256" key="5">
    <source>
        <dbReference type="SAM" id="Phobius"/>
    </source>
</evidence>
<evidence type="ECO:0000256" key="2">
    <source>
        <dbReference type="ARBA" id="ARBA00022692"/>
    </source>
</evidence>
<feature type="transmembrane region" description="Helical" evidence="5">
    <location>
        <begin position="483"/>
        <end position="502"/>
    </location>
</feature>
<organism evidence="6 8">
    <name type="scientific">Sulfodiicoccus acidiphilus</name>
    <dbReference type="NCBI Taxonomy" id="1670455"/>
    <lineage>
        <taxon>Archaea</taxon>
        <taxon>Thermoproteota</taxon>
        <taxon>Thermoprotei</taxon>
        <taxon>Sulfolobales</taxon>
        <taxon>Sulfolobaceae</taxon>
        <taxon>Sulfodiicoccus</taxon>
    </lineage>
</organism>
<feature type="transmembrane region" description="Helical" evidence="5">
    <location>
        <begin position="126"/>
        <end position="144"/>
    </location>
</feature>
<feature type="transmembrane region" description="Helical" evidence="5">
    <location>
        <begin position="234"/>
        <end position="258"/>
    </location>
</feature>
<dbReference type="Pfam" id="PF13520">
    <property type="entry name" value="AA_permease_2"/>
    <property type="match status" value="1"/>
</dbReference>
<feature type="transmembrane region" description="Helical" evidence="5">
    <location>
        <begin position="364"/>
        <end position="387"/>
    </location>
</feature>
<protein>
    <submittedName>
        <fullName evidence="6">Aspartate:proton symporter</fullName>
    </submittedName>
</protein>